<accession>A0AAW5DY49</accession>
<organism evidence="1 2">
    <name type="scientific">Fredinandcohnia quinoae</name>
    <dbReference type="NCBI Taxonomy" id="2918902"/>
    <lineage>
        <taxon>Bacteria</taxon>
        <taxon>Bacillati</taxon>
        <taxon>Bacillota</taxon>
        <taxon>Bacilli</taxon>
        <taxon>Bacillales</taxon>
        <taxon>Bacillaceae</taxon>
        <taxon>Fredinandcohnia</taxon>
    </lineage>
</organism>
<keyword evidence="2" id="KW-1185">Reference proteome</keyword>
<comment type="caution">
    <text evidence="1">The sequence shown here is derived from an EMBL/GenBank/DDBJ whole genome shotgun (WGS) entry which is preliminary data.</text>
</comment>
<evidence type="ECO:0008006" key="3">
    <source>
        <dbReference type="Google" id="ProtNLM"/>
    </source>
</evidence>
<dbReference type="Proteomes" id="UP001431131">
    <property type="component" value="Unassembled WGS sequence"/>
</dbReference>
<evidence type="ECO:0000313" key="1">
    <source>
        <dbReference type="EMBL" id="MCH1625283.1"/>
    </source>
</evidence>
<dbReference type="RefSeq" id="WP_240254613.1">
    <property type="nucleotide sequence ID" value="NZ_JAKTTI010000009.1"/>
</dbReference>
<name>A0AAW5DY49_9BACI</name>
<dbReference type="AlphaFoldDB" id="A0AAW5DY49"/>
<sequence>MDEMNAKKERKPTEVLTVVIDNLSRAVGDLSDPSGNYSLDYVEEKIENAHTLLFEKKKVKVN</sequence>
<evidence type="ECO:0000313" key="2">
    <source>
        <dbReference type="Proteomes" id="UP001431131"/>
    </source>
</evidence>
<protein>
    <recommendedName>
        <fullName evidence="3">Phage protein</fullName>
    </recommendedName>
</protein>
<reference evidence="1" key="1">
    <citation type="submission" date="2022-02" db="EMBL/GenBank/DDBJ databases">
        <title>Fredinandcohnia quinoae sp. nov. isolated from Chenopodium quinoa seeds.</title>
        <authorList>
            <person name="Saati-Santamaria Z."/>
            <person name="Flores-Felix J.D."/>
            <person name="Igual J.M."/>
            <person name="Velazquez E."/>
            <person name="Garcia-Fraile P."/>
            <person name="Martinez-Molina E."/>
        </authorList>
    </citation>
    <scope>NUCLEOTIDE SEQUENCE</scope>
    <source>
        <strain evidence="1">SECRCQ15</strain>
    </source>
</reference>
<proteinExistence type="predicted"/>
<dbReference type="EMBL" id="JAKTTI010000009">
    <property type="protein sequence ID" value="MCH1625283.1"/>
    <property type="molecule type" value="Genomic_DNA"/>
</dbReference>
<gene>
    <name evidence="1" type="ORF">MJG50_08080</name>
</gene>